<evidence type="ECO:0000313" key="2">
    <source>
        <dbReference type="EMBL" id="OWP01798.1"/>
    </source>
</evidence>
<dbReference type="OrthoDB" id="3560683at2759"/>
<dbReference type="Proteomes" id="UP000242519">
    <property type="component" value="Unassembled WGS sequence"/>
</dbReference>
<feature type="region of interest" description="Disordered" evidence="1">
    <location>
        <begin position="419"/>
        <end position="444"/>
    </location>
</feature>
<dbReference type="InParanoid" id="A0A218Z1H3"/>
<evidence type="ECO:0000256" key="1">
    <source>
        <dbReference type="SAM" id="MobiDB-lite"/>
    </source>
</evidence>
<feature type="region of interest" description="Disordered" evidence="1">
    <location>
        <begin position="1"/>
        <end position="23"/>
    </location>
</feature>
<comment type="caution">
    <text evidence="2">The sequence shown here is derived from an EMBL/GenBank/DDBJ whole genome shotgun (WGS) entry which is preliminary data.</text>
</comment>
<evidence type="ECO:0000313" key="3">
    <source>
        <dbReference type="Proteomes" id="UP000242519"/>
    </source>
</evidence>
<feature type="region of interest" description="Disordered" evidence="1">
    <location>
        <begin position="208"/>
        <end position="235"/>
    </location>
</feature>
<keyword evidence="3" id="KW-1185">Reference proteome</keyword>
<feature type="region of interest" description="Disordered" evidence="1">
    <location>
        <begin position="314"/>
        <end position="334"/>
    </location>
</feature>
<reference evidence="2 3" key="1">
    <citation type="submission" date="2017-04" db="EMBL/GenBank/DDBJ databases">
        <title>Draft genome sequence of Marssonina coronaria NL1: causal agent of apple blotch.</title>
        <authorList>
            <person name="Cheng Q."/>
        </authorList>
    </citation>
    <scope>NUCLEOTIDE SEQUENCE [LARGE SCALE GENOMIC DNA]</scope>
    <source>
        <strain evidence="2 3">NL1</strain>
    </source>
</reference>
<organism evidence="2 3">
    <name type="scientific">Diplocarpon coronariae</name>
    <dbReference type="NCBI Taxonomy" id="2795749"/>
    <lineage>
        <taxon>Eukaryota</taxon>
        <taxon>Fungi</taxon>
        <taxon>Dikarya</taxon>
        <taxon>Ascomycota</taxon>
        <taxon>Pezizomycotina</taxon>
        <taxon>Leotiomycetes</taxon>
        <taxon>Helotiales</taxon>
        <taxon>Drepanopezizaceae</taxon>
        <taxon>Diplocarpon</taxon>
    </lineage>
</organism>
<accession>A0A218Z1H3</accession>
<gene>
    <name evidence="2" type="ORF">B2J93_492</name>
</gene>
<protein>
    <submittedName>
        <fullName evidence="2">Uncharacterized protein</fullName>
    </submittedName>
</protein>
<feature type="region of interest" description="Disordered" evidence="1">
    <location>
        <begin position="521"/>
        <end position="572"/>
    </location>
</feature>
<feature type="compositionally biased region" description="Polar residues" evidence="1">
    <location>
        <begin position="544"/>
        <end position="560"/>
    </location>
</feature>
<dbReference type="EMBL" id="MZNU01000258">
    <property type="protein sequence ID" value="OWP01798.1"/>
    <property type="molecule type" value="Genomic_DNA"/>
</dbReference>
<sequence length="572" mass="62076">MPPQPDNIGLASTSHRPACLPPPYDSLQNQSWEVVAIAESSPREPSETRTKHREESTLVSRLRRLMEKGAGAKALEIGVETFHTNRPSLVDRFNALWNATSCDPLPASRSRFHDRSSAGICSREPKIAFECRGCCNLGDSSGEVRHDGDVCRLPVNGFGSPTLLELRSEPGGGSLHPLSGQMIQRGVFVHERASGLVAPLTAATPAKSKIIKTKNQRQENKQSHPEKEESSWRDSCIKKNKEAENQGEVNLGCVQGLSFIGLSSEESLVNITVSSSAVLSPQLEDHMAVTVQLREENKLDMFMSDIVDIDTIAKNNKGPSRSKSRHQGGVPQSLSQAMDLSKEILPELDVCGALRLEGKGPQGGQIPGTLRAEPVAEDGFFDVELPTEEKMPVVVVCSRVRYLGLALREAMDMPLLKMPHHHQRSKKNISVGDSESEVESYKTTRSSDSLAENVGIIDIDEYMASPASPTLSFGRARSFLTDSCPAVLIGRPSSTISVADMVESSLSGSVKKLNHAADFNSSYLSTPSKQRGHSQHRGSKDGHSNVSQTSYPALDTSATSPEFGFHQMTTAS</sequence>
<proteinExistence type="predicted"/>
<name>A0A218Z1H3_9HELO</name>
<feature type="compositionally biased region" description="Basic and acidic residues" evidence="1">
    <location>
        <begin position="216"/>
        <end position="235"/>
    </location>
</feature>
<dbReference type="AlphaFoldDB" id="A0A218Z1H3"/>